<evidence type="ECO:0000259" key="12">
    <source>
        <dbReference type="PROSITE" id="PS50157"/>
    </source>
</evidence>
<dbReference type="InterPro" id="IPR036236">
    <property type="entry name" value="Znf_C2H2_sf"/>
</dbReference>
<dbReference type="Pfam" id="PF13894">
    <property type="entry name" value="zf-C2H2_4"/>
    <property type="match status" value="1"/>
</dbReference>
<keyword evidence="9" id="KW-0539">Nucleus</keyword>
<accession>A0A0K0DNY7</accession>
<keyword evidence="5" id="KW-0862">Zinc</keyword>
<dbReference type="GO" id="GO:0006357">
    <property type="term" value="P:regulation of transcription by RNA polymerase II"/>
    <property type="evidence" value="ECO:0007669"/>
    <property type="project" value="TreeGrafter"/>
</dbReference>
<evidence type="ECO:0000256" key="4">
    <source>
        <dbReference type="ARBA" id="ARBA00022771"/>
    </source>
</evidence>
<dbReference type="InterPro" id="IPR050331">
    <property type="entry name" value="Zinc_finger"/>
</dbReference>
<evidence type="ECO:0000256" key="3">
    <source>
        <dbReference type="ARBA" id="ARBA00022737"/>
    </source>
</evidence>
<organism evidence="13 14">
    <name type="scientific">Angiostrongylus cantonensis</name>
    <name type="common">Rat lungworm</name>
    <dbReference type="NCBI Taxonomy" id="6313"/>
    <lineage>
        <taxon>Eukaryota</taxon>
        <taxon>Metazoa</taxon>
        <taxon>Ecdysozoa</taxon>
        <taxon>Nematoda</taxon>
        <taxon>Chromadorea</taxon>
        <taxon>Rhabditida</taxon>
        <taxon>Rhabditina</taxon>
        <taxon>Rhabditomorpha</taxon>
        <taxon>Strongyloidea</taxon>
        <taxon>Metastrongylidae</taxon>
        <taxon>Angiostrongylus</taxon>
    </lineage>
</organism>
<reference evidence="13" key="1">
    <citation type="submission" date="2012-09" db="EMBL/GenBank/DDBJ databases">
        <authorList>
            <person name="Martin A.A."/>
        </authorList>
    </citation>
    <scope>NUCLEOTIDE SEQUENCE</scope>
</reference>
<evidence type="ECO:0000256" key="8">
    <source>
        <dbReference type="ARBA" id="ARBA00023163"/>
    </source>
</evidence>
<dbReference type="STRING" id="6313.A0A0K0DNY7"/>
<comment type="subcellular location">
    <subcellularLocation>
        <location evidence="1">Nucleus</location>
    </subcellularLocation>
</comment>
<evidence type="ECO:0000256" key="6">
    <source>
        <dbReference type="ARBA" id="ARBA00023015"/>
    </source>
</evidence>
<dbReference type="WBParaSite" id="ACAC_0001347601-mRNA-1">
    <property type="protein sequence ID" value="ACAC_0001347601-mRNA-1"/>
    <property type="gene ID" value="ACAC_0001347601"/>
</dbReference>
<dbReference type="GO" id="GO:0005634">
    <property type="term" value="C:nucleus"/>
    <property type="evidence" value="ECO:0007669"/>
    <property type="project" value="UniProtKB-SubCell"/>
</dbReference>
<dbReference type="Pfam" id="PF00096">
    <property type="entry name" value="zf-C2H2"/>
    <property type="match status" value="3"/>
</dbReference>
<evidence type="ECO:0000256" key="1">
    <source>
        <dbReference type="ARBA" id="ARBA00004123"/>
    </source>
</evidence>
<dbReference type="AlphaFoldDB" id="A0A0K0DNY7"/>
<evidence type="ECO:0000256" key="11">
    <source>
        <dbReference type="SAM" id="MobiDB-lite"/>
    </source>
</evidence>
<reference evidence="14" key="2">
    <citation type="submission" date="2017-02" db="UniProtKB">
        <authorList>
            <consortium name="WormBaseParasite"/>
        </authorList>
    </citation>
    <scope>IDENTIFICATION</scope>
</reference>
<keyword evidence="13" id="KW-1185">Reference proteome</keyword>
<dbReference type="SUPFAM" id="SSF57667">
    <property type="entry name" value="beta-beta-alpha zinc fingers"/>
    <property type="match status" value="3"/>
</dbReference>
<dbReference type="FunFam" id="3.30.160.60:FF:000060">
    <property type="entry name" value="zinc finger protein 436"/>
    <property type="match status" value="1"/>
</dbReference>
<dbReference type="PROSITE" id="PS50157">
    <property type="entry name" value="ZINC_FINGER_C2H2_2"/>
    <property type="match status" value="5"/>
</dbReference>
<dbReference type="SMART" id="SM00355">
    <property type="entry name" value="ZnF_C2H2"/>
    <property type="match status" value="4"/>
</dbReference>
<keyword evidence="4 10" id="KW-0863">Zinc-finger</keyword>
<feature type="domain" description="C2H2-type" evidence="12">
    <location>
        <begin position="103"/>
        <end position="130"/>
    </location>
</feature>
<evidence type="ECO:0000256" key="5">
    <source>
        <dbReference type="ARBA" id="ARBA00022833"/>
    </source>
</evidence>
<feature type="domain" description="C2H2-type" evidence="12">
    <location>
        <begin position="42"/>
        <end position="70"/>
    </location>
</feature>
<feature type="domain" description="C2H2-type" evidence="12">
    <location>
        <begin position="159"/>
        <end position="187"/>
    </location>
</feature>
<feature type="domain" description="C2H2-type" evidence="12">
    <location>
        <begin position="74"/>
        <end position="102"/>
    </location>
</feature>
<dbReference type="FunFam" id="3.30.160.60:FF:000100">
    <property type="entry name" value="Zinc finger 45-like"/>
    <property type="match status" value="1"/>
</dbReference>
<evidence type="ECO:0000256" key="10">
    <source>
        <dbReference type="PROSITE-ProRule" id="PRU00042"/>
    </source>
</evidence>
<dbReference type="PANTHER" id="PTHR16515">
    <property type="entry name" value="PR DOMAIN ZINC FINGER PROTEIN"/>
    <property type="match status" value="1"/>
</dbReference>
<name>A0A0K0DNY7_ANGCA</name>
<feature type="region of interest" description="Disordered" evidence="11">
    <location>
        <begin position="1"/>
        <end position="20"/>
    </location>
</feature>
<keyword evidence="8" id="KW-0804">Transcription</keyword>
<dbReference type="PROSITE" id="PS00028">
    <property type="entry name" value="ZINC_FINGER_C2H2_1"/>
    <property type="match status" value="4"/>
</dbReference>
<keyword evidence="2" id="KW-0479">Metal-binding</keyword>
<evidence type="ECO:0000256" key="2">
    <source>
        <dbReference type="ARBA" id="ARBA00022723"/>
    </source>
</evidence>
<dbReference type="Gene3D" id="3.30.160.60">
    <property type="entry name" value="Classic Zinc Finger"/>
    <property type="match status" value="4"/>
</dbReference>
<evidence type="ECO:0000256" key="9">
    <source>
        <dbReference type="ARBA" id="ARBA00023242"/>
    </source>
</evidence>
<dbReference type="GO" id="GO:0000977">
    <property type="term" value="F:RNA polymerase II transcription regulatory region sequence-specific DNA binding"/>
    <property type="evidence" value="ECO:0007669"/>
    <property type="project" value="TreeGrafter"/>
</dbReference>
<dbReference type="GO" id="GO:0008270">
    <property type="term" value="F:zinc ion binding"/>
    <property type="evidence" value="ECO:0007669"/>
    <property type="project" value="UniProtKB-KW"/>
</dbReference>
<keyword evidence="3" id="KW-0677">Repeat</keyword>
<protein>
    <submittedName>
        <fullName evidence="14">Zinc finger protein</fullName>
    </submittedName>
</protein>
<sequence>MSKTEEVEMSTADEKLIKPDPDGYEQATLVVAEQCASDTDGFWCDRCGKAFTYSSYRENHLKYTRCGDNGDKKFPCTICPRSFDKRYRLRVHTLVVHENYRPHVCSICGRTFSQKTHLTKHKRSHSGERPYKCSYCTRTFTDSSVLCNHLRRHTGEKPFKCTHCDRPFASHGALDGHIRLKHVAQKD</sequence>
<evidence type="ECO:0000256" key="7">
    <source>
        <dbReference type="ARBA" id="ARBA00023125"/>
    </source>
</evidence>
<dbReference type="PANTHER" id="PTHR16515:SF19">
    <property type="entry name" value="PR DOMAIN ZINC FINGER PROTEIN 14"/>
    <property type="match status" value="1"/>
</dbReference>
<keyword evidence="7" id="KW-0238">DNA-binding</keyword>
<evidence type="ECO:0000313" key="14">
    <source>
        <dbReference type="WBParaSite" id="ACAC_0001347601-mRNA-1"/>
    </source>
</evidence>
<feature type="domain" description="C2H2-type" evidence="12">
    <location>
        <begin position="131"/>
        <end position="158"/>
    </location>
</feature>
<dbReference type="InterPro" id="IPR013087">
    <property type="entry name" value="Znf_C2H2_type"/>
</dbReference>
<dbReference type="Proteomes" id="UP000035642">
    <property type="component" value="Unassembled WGS sequence"/>
</dbReference>
<proteinExistence type="predicted"/>
<keyword evidence="6" id="KW-0805">Transcription regulation</keyword>
<dbReference type="FunFam" id="3.30.160.60:FF:000325">
    <property type="entry name" value="ZFP90 zinc finger protein"/>
    <property type="match status" value="1"/>
</dbReference>
<evidence type="ECO:0000313" key="13">
    <source>
        <dbReference type="Proteomes" id="UP000035642"/>
    </source>
</evidence>